<dbReference type="Pfam" id="PF19045">
    <property type="entry name" value="Ligase_CoA_2"/>
    <property type="match status" value="1"/>
</dbReference>
<evidence type="ECO:0000256" key="8">
    <source>
        <dbReference type="PROSITE-ProRule" id="PRU00409"/>
    </source>
</evidence>
<feature type="domain" description="ATP-grasp" evidence="9">
    <location>
        <begin position="575"/>
        <end position="611"/>
    </location>
</feature>
<evidence type="ECO:0000256" key="2">
    <source>
        <dbReference type="ARBA" id="ARBA00022598"/>
    </source>
</evidence>
<comment type="caution">
    <text evidence="10">The sequence shown here is derived from an EMBL/GenBank/DDBJ whole genome shotgun (WGS) entry which is preliminary data.</text>
</comment>
<dbReference type="EMBL" id="JANCYU010000015">
    <property type="protein sequence ID" value="KAK4523427.1"/>
    <property type="molecule type" value="Genomic_DNA"/>
</dbReference>
<evidence type="ECO:0000313" key="10">
    <source>
        <dbReference type="EMBL" id="KAK4523427.1"/>
    </source>
</evidence>
<organism evidence="10 11">
    <name type="scientific">Galdieria yellowstonensis</name>
    <dbReference type="NCBI Taxonomy" id="3028027"/>
    <lineage>
        <taxon>Eukaryota</taxon>
        <taxon>Rhodophyta</taxon>
        <taxon>Bangiophyceae</taxon>
        <taxon>Galdieriales</taxon>
        <taxon>Galdieriaceae</taxon>
        <taxon>Galdieria</taxon>
    </lineage>
</organism>
<dbReference type="GO" id="GO:0005524">
    <property type="term" value="F:ATP binding"/>
    <property type="evidence" value="ECO:0007669"/>
    <property type="project" value="UniProtKB-UniRule"/>
</dbReference>
<dbReference type="SUPFAM" id="SSF52210">
    <property type="entry name" value="Succinyl-CoA synthetase domains"/>
    <property type="match status" value="2"/>
</dbReference>
<dbReference type="Gene3D" id="3.40.50.720">
    <property type="entry name" value="NAD(P)-binding Rossmann-like Domain"/>
    <property type="match status" value="1"/>
</dbReference>
<keyword evidence="6 7" id="KW-0472">Membrane</keyword>
<comment type="subcellular location">
    <subcellularLocation>
        <location evidence="1">Membrane</location>
        <topology evidence="1">Multi-pass membrane protein</topology>
    </subcellularLocation>
</comment>
<keyword evidence="5 8" id="KW-0067">ATP-binding</keyword>
<dbReference type="Pfam" id="PF13549">
    <property type="entry name" value="ATP-grasp_5"/>
    <property type="match status" value="1"/>
</dbReference>
<evidence type="ECO:0000313" key="11">
    <source>
        <dbReference type="Proteomes" id="UP001300502"/>
    </source>
</evidence>
<sequence length="1304" mass="146098">MLKLLRWKCTADLTVVTWRENLKRQQSFRAFQHSVHSSTEQSAADSYQAFLVGRQELDAFFRPKHVALIVGNVPNDKKLHMLWKNLQNGTKIFSLEAAVLDRDEKFANMFTDRAERVEDLKGPIDLAVIATHVSQVESVLHSLAKKETKALLLSSLITCDKLSTKETQSAFREIASIASQHQIRLIGADSLGILNCRTGLNVSSSLSRDYLPGQVALLSQSGSLICSLLDWSIKERFGFSGVADVGTLLNVDWADLIHYFGNDPHTHSILIYAENIGNVRRFLSAAREVAVSKPIMLIKPYKLSISSKTVSTRPTSGKGAIPKELKGPLDLLSFDENAVLDEVFRRSGVLRVESVNDLFLTARVLAHQPRPLGSKLTIVSNAGGPGYLAADQVIAGGGQLSSLSPQVSSKIQKVLPSHLPTINPIDLSGNASASDYKQVLEACLENEETDGVLVILTPQTMTQGTETAKVLADMSMEWRERHKPLLTSFMGGKELTEAQEILRNAQIPNFAFSDTAASVWNYLWRYNEYLESLYQVPDSGLSEVAYWKESQRTAEAMLRSIQKEGRSLLTEVESKKLLQIYQIPVVDTRVAKEEEEAVEIAKELGFPVVLKLHSETIIHKSEVGGVKLNLTSSEAVKHAFRSIRESCGRLRGRQHFQGVVIYRMIDKPRDTHEVMLGSMIDMQAGPVIQFGTGGNLVHVYEDFAIALPPLNSHLARQMMSRTKIYGALVAARRTLGLDTRKMEEIVERFSRMVTEQASFVKACEINPIIVGPKTILVADARVWLHEINKHSPHSAPTPAIRPYPSEYVFSWPGDSMGTPPFLIRPVRPEDVHRFKRFMETIRKLTTKNDNSPSETKIWMTVALPEDVSLKMFETMSEKSRWKDITLQRLYERVVSICHADYSTSITLVAETMDAESGEMEFHGFATISLRRDTKDEGIVSFVVRENNSLASELLRRLTFIAKRENVSKMTFLFHEKETLLENLCLKPRQRRQGIRENLSQGTLWRRRLESEFWWLDVVGIMPSDGRPVLSAYEYAAAGAIAGAVEVTIQQPEIAWKNAIQDKRPIEFHPKFFYRGLTINIASMAPYTAVQFAFNGMLSKWLSKGGEKPLGDWEKLGIAATAGGLSALISGPAELILIRQQRLGSELVPTAKDIILRKEILRGFSLAFLRDSIYVCGYLGLTPVWKEQLMTAFPDKLGQRPLAAAMIASVAAGLVAAIGTQPFDTIKTRYQAMMPPLDNRKHFSYSWLSVCKQMKEQAGSWRVLYDGMIPRGMRIVFGVFILSQCRDLMESWFAKRKMNKMATAS</sequence>
<evidence type="ECO:0000256" key="3">
    <source>
        <dbReference type="ARBA" id="ARBA00022692"/>
    </source>
</evidence>
<dbReference type="Gene3D" id="3.40.50.261">
    <property type="entry name" value="Succinyl-CoA synthetase domains"/>
    <property type="match status" value="2"/>
</dbReference>
<dbReference type="Gene3D" id="1.50.40.10">
    <property type="entry name" value="Mitochondrial carrier domain"/>
    <property type="match status" value="1"/>
</dbReference>
<dbReference type="Pfam" id="PF00153">
    <property type="entry name" value="Mito_carr"/>
    <property type="match status" value="1"/>
</dbReference>
<dbReference type="PROSITE" id="PS50920">
    <property type="entry name" value="SOLCAR"/>
    <property type="match status" value="1"/>
</dbReference>
<dbReference type="InterPro" id="IPR043938">
    <property type="entry name" value="Ligase_CoA_dom"/>
</dbReference>
<dbReference type="InterPro" id="IPR018108">
    <property type="entry name" value="MCP_transmembrane"/>
</dbReference>
<evidence type="ECO:0000256" key="5">
    <source>
        <dbReference type="ARBA" id="ARBA00022840"/>
    </source>
</evidence>
<keyword evidence="4 8" id="KW-0547">Nucleotide-binding</keyword>
<dbReference type="Proteomes" id="UP001300502">
    <property type="component" value="Unassembled WGS sequence"/>
</dbReference>
<gene>
    <name evidence="10" type="ORF">GAYE_PCTG60G1323</name>
</gene>
<reference evidence="10 11" key="1">
    <citation type="submission" date="2022-07" db="EMBL/GenBank/DDBJ databases">
        <title>Genome-wide signatures of adaptation to extreme environments.</title>
        <authorList>
            <person name="Cho C.H."/>
            <person name="Yoon H.S."/>
        </authorList>
    </citation>
    <scope>NUCLEOTIDE SEQUENCE [LARGE SCALE GENOMIC DNA]</scope>
    <source>
        <strain evidence="10 11">108.79 E11</strain>
    </source>
</reference>
<dbReference type="InterPro" id="IPR032875">
    <property type="entry name" value="Succ_CoA_lig_flav_dom"/>
</dbReference>
<dbReference type="Pfam" id="PF13607">
    <property type="entry name" value="Succ_CoA_lig"/>
    <property type="match status" value="1"/>
</dbReference>
<dbReference type="PROSITE" id="PS50975">
    <property type="entry name" value="ATP_GRASP"/>
    <property type="match status" value="1"/>
</dbReference>
<evidence type="ECO:0000256" key="6">
    <source>
        <dbReference type="ARBA" id="ARBA00023136"/>
    </source>
</evidence>
<dbReference type="Gene3D" id="3.30.1490.20">
    <property type="entry name" value="ATP-grasp fold, A domain"/>
    <property type="match status" value="1"/>
</dbReference>
<keyword evidence="2" id="KW-0436">Ligase</keyword>
<name>A0AAV9I4Q9_9RHOD</name>
<dbReference type="PANTHER" id="PTHR43334">
    <property type="entry name" value="ACETATE--COA LIGASE [ADP-FORMING]"/>
    <property type="match status" value="1"/>
</dbReference>
<dbReference type="PANTHER" id="PTHR43334:SF1">
    <property type="entry name" value="3-HYDROXYPROPIONATE--COA LIGASE [ADP-FORMING]"/>
    <property type="match status" value="1"/>
</dbReference>
<dbReference type="InterPro" id="IPR016102">
    <property type="entry name" value="Succinyl-CoA_synth-like"/>
</dbReference>
<feature type="repeat" description="Solcar" evidence="7">
    <location>
        <begin position="1199"/>
        <end position="1291"/>
    </location>
</feature>
<dbReference type="InterPro" id="IPR023395">
    <property type="entry name" value="MCP_dom_sf"/>
</dbReference>
<dbReference type="InterPro" id="IPR051538">
    <property type="entry name" value="Acyl-CoA_Synth/Transferase"/>
</dbReference>
<dbReference type="SUPFAM" id="SSF103506">
    <property type="entry name" value="Mitochondrial carrier"/>
    <property type="match status" value="1"/>
</dbReference>
<protein>
    <recommendedName>
        <fullName evidence="9">ATP-grasp domain-containing protein</fullName>
    </recommendedName>
</protein>
<dbReference type="InterPro" id="IPR036291">
    <property type="entry name" value="NAD(P)-bd_dom_sf"/>
</dbReference>
<dbReference type="FunFam" id="3.30.1490.20:FF:000020">
    <property type="entry name" value="Protein lysine acetyltransferase"/>
    <property type="match status" value="1"/>
</dbReference>
<dbReference type="GO" id="GO:0016020">
    <property type="term" value="C:membrane"/>
    <property type="evidence" value="ECO:0007669"/>
    <property type="project" value="UniProtKB-SubCell"/>
</dbReference>
<dbReference type="InterPro" id="IPR011761">
    <property type="entry name" value="ATP-grasp"/>
</dbReference>
<dbReference type="InterPro" id="IPR013815">
    <property type="entry name" value="ATP_grasp_subdomain_1"/>
</dbReference>
<keyword evidence="3 7" id="KW-0812">Transmembrane</keyword>
<accession>A0AAV9I4Q9</accession>
<dbReference type="GO" id="GO:0043758">
    <property type="term" value="F:acetate-CoA ligase (ADP-forming) activity"/>
    <property type="evidence" value="ECO:0007669"/>
    <property type="project" value="InterPro"/>
</dbReference>
<dbReference type="GO" id="GO:0046872">
    <property type="term" value="F:metal ion binding"/>
    <property type="evidence" value="ECO:0007669"/>
    <property type="project" value="InterPro"/>
</dbReference>
<keyword evidence="11" id="KW-1185">Reference proteome</keyword>
<evidence type="ECO:0000256" key="1">
    <source>
        <dbReference type="ARBA" id="ARBA00004141"/>
    </source>
</evidence>
<dbReference type="SUPFAM" id="SSF56059">
    <property type="entry name" value="Glutathione synthetase ATP-binding domain-like"/>
    <property type="match status" value="1"/>
</dbReference>
<dbReference type="Gene3D" id="3.30.470.20">
    <property type="entry name" value="ATP-grasp fold, B domain"/>
    <property type="match status" value="1"/>
</dbReference>
<proteinExistence type="predicted"/>
<evidence type="ECO:0000259" key="9">
    <source>
        <dbReference type="PROSITE" id="PS50975"/>
    </source>
</evidence>
<evidence type="ECO:0000256" key="4">
    <source>
        <dbReference type="ARBA" id="ARBA00022741"/>
    </source>
</evidence>
<evidence type="ECO:0000256" key="7">
    <source>
        <dbReference type="PROSITE-ProRule" id="PRU00282"/>
    </source>
</evidence>
<dbReference type="SUPFAM" id="SSF51735">
    <property type="entry name" value="NAD(P)-binding Rossmann-fold domains"/>
    <property type="match status" value="1"/>
</dbReference>